<evidence type="ECO:0000313" key="1">
    <source>
        <dbReference type="EMBL" id="EEB32293.1"/>
    </source>
</evidence>
<proteinExistence type="predicted"/>
<sequence>MAFLRPFFTCYLPSLTCCDCYSGKICIYHAYIIKKSMNKIRCL</sequence>
<gene>
    <name evidence="1" type="ORF">DESPIG_02811</name>
</gene>
<evidence type="ECO:0000313" key="2">
    <source>
        <dbReference type="Proteomes" id="UP000003676"/>
    </source>
</evidence>
<reference evidence="1 2" key="2">
    <citation type="submission" date="2008-10" db="EMBL/GenBank/DDBJ databases">
        <authorList>
            <person name="Fulton L."/>
            <person name="Clifton S."/>
            <person name="Fulton B."/>
            <person name="Xu J."/>
            <person name="Minx P."/>
            <person name="Pepin K.H."/>
            <person name="Johnson M."/>
            <person name="Bhonagiri V."/>
            <person name="Nash W.E."/>
            <person name="Mardis E.R."/>
            <person name="Wilson R.K."/>
        </authorList>
    </citation>
    <scope>NUCLEOTIDE SEQUENCE [LARGE SCALE GENOMIC DNA]</scope>
    <source>
        <strain evidence="1 2">ATCC 29098</strain>
    </source>
</reference>
<dbReference type="AlphaFoldDB" id="B6WXI4"/>
<protein>
    <submittedName>
        <fullName evidence="1">Uncharacterized protein</fullName>
    </submittedName>
</protein>
<reference evidence="1 2" key="1">
    <citation type="submission" date="2008-10" db="EMBL/GenBank/DDBJ databases">
        <title>Draft genome sequence of Desulvovibrio piger (ATCC 29098).</title>
        <authorList>
            <person name="Sudarsanam P."/>
            <person name="Ley R."/>
            <person name="Guruge J."/>
            <person name="Turnbaugh P.J."/>
            <person name="Mahowald M."/>
            <person name="Liep D."/>
            <person name="Gordon J."/>
        </authorList>
    </citation>
    <scope>NUCLEOTIDE SEQUENCE [LARGE SCALE GENOMIC DNA]</scope>
    <source>
        <strain evidence="1 2">ATCC 29098</strain>
    </source>
</reference>
<accession>B6WXI4</accession>
<organism evidence="1 2">
    <name type="scientific">Desulfovibrio piger ATCC 29098</name>
    <dbReference type="NCBI Taxonomy" id="411464"/>
    <lineage>
        <taxon>Bacteria</taxon>
        <taxon>Pseudomonadati</taxon>
        <taxon>Thermodesulfobacteriota</taxon>
        <taxon>Desulfovibrionia</taxon>
        <taxon>Desulfovibrionales</taxon>
        <taxon>Desulfovibrionaceae</taxon>
        <taxon>Desulfovibrio</taxon>
    </lineage>
</organism>
<dbReference type="HOGENOM" id="CLU_3232705_0_0_7"/>
<dbReference type="EMBL" id="ABXU01000082">
    <property type="protein sequence ID" value="EEB32293.1"/>
    <property type="molecule type" value="Genomic_DNA"/>
</dbReference>
<name>B6WXI4_9BACT</name>
<comment type="caution">
    <text evidence="1">The sequence shown here is derived from an EMBL/GenBank/DDBJ whole genome shotgun (WGS) entry which is preliminary data.</text>
</comment>
<dbReference type="Proteomes" id="UP000003676">
    <property type="component" value="Unassembled WGS sequence"/>
</dbReference>